<protein>
    <submittedName>
        <fullName evidence="2">PadR family transcriptional regulator</fullName>
    </submittedName>
</protein>
<dbReference type="PANTHER" id="PTHR33169:SF26">
    <property type="entry name" value="CONSERVED PROTEIN"/>
    <property type="match status" value="1"/>
</dbReference>
<dbReference type="InterPro" id="IPR052509">
    <property type="entry name" value="Metal_resp_DNA-bind_regulator"/>
</dbReference>
<proteinExistence type="predicted"/>
<feature type="domain" description="Transcription regulator PadR N-terminal" evidence="1">
    <location>
        <begin position="9"/>
        <end position="81"/>
    </location>
</feature>
<reference evidence="2 3" key="1">
    <citation type="submission" date="2021-01" db="EMBL/GenBank/DDBJ databases">
        <title>Whole genome shotgun sequence of Catellatospora chokoriensis NBRC 107358.</title>
        <authorList>
            <person name="Komaki H."/>
            <person name="Tamura T."/>
        </authorList>
    </citation>
    <scope>NUCLEOTIDE SEQUENCE [LARGE SCALE GENOMIC DNA]</scope>
    <source>
        <strain evidence="2 3">NBRC 107358</strain>
    </source>
</reference>
<organism evidence="2 3">
    <name type="scientific">Catellatospora chokoriensis</name>
    <dbReference type="NCBI Taxonomy" id="310353"/>
    <lineage>
        <taxon>Bacteria</taxon>
        <taxon>Bacillati</taxon>
        <taxon>Actinomycetota</taxon>
        <taxon>Actinomycetes</taxon>
        <taxon>Micromonosporales</taxon>
        <taxon>Micromonosporaceae</taxon>
        <taxon>Catellatospora</taxon>
    </lineage>
</organism>
<dbReference type="PANTHER" id="PTHR33169">
    <property type="entry name" value="PADR-FAMILY TRANSCRIPTIONAL REGULATOR"/>
    <property type="match status" value="1"/>
</dbReference>
<dbReference type="SUPFAM" id="SSF46785">
    <property type="entry name" value="Winged helix' DNA-binding domain"/>
    <property type="match status" value="1"/>
</dbReference>
<dbReference type="InterPro" id="IPR036390">
    <property type="entry name" value="WH_DNA-bd_sf"/>
</dbReference>
<sequence>MSGVIELAILGFLAEQPLHGYELRTRIAQLAGHARPISDGSLYPAITRLEKAGLLVRRREAGSAAAQRHTLELTGPGRAELLRRLAEPGELDITDSTRFNVLLAFLGRLGDPAAQARVLRRRLDFLEAPASFFYAGDRPQRADEQADLFRRGMLTVARATSRAERAWLREALAELAT</sequence>
<dbReference type="Gene3D" id="1.10.10.10">
    <property type="entry name" value="Winged helix-like DNA-binding domain superfamily/Winged helix DNA-binding domain"/>
    <property type="match status" value="1"/>
</dbReference>
<dbReference type="Pfam" id="PF03551">
    <property type="entry name" value="PadR"/>
    <property type="match status" value="1"/>
</dbReference>
<evidence type="ECO:0000313" key="3">
    <source>
        <dbReference type="Proteomes" id="UP000619293"/>
    </source>
</evidence>
<dbReference type="EMBL" id="BONG01000019">
    <property type="protein sequence ID" value="GIF89930.1"/>
    <property type="molecule type" value="Genomic_DNA"/>
</dbReference>
<dbReference type="InterPro" id="IPR036388">
    <property type="entry name" value="WH-like_DNA-bd_sf"/>
</dbReference>
<dbReference type="AlphaFoldDB" id="A0A8J3NT60"/>
<evidence type="ECO:0000313" key="2">
    <source>
        <dbReference type="EMBL" id="GIF89930.1"/>
    </source>
</evidence>
<dbReference type="InterPro" id="IPR005149">
    <property type="entry name" value="Tscrpt_reg_PadR_N"/>
</dbReference>
<name>A0A8J3NT60_9ACTN</name>
<keyword evidence="3" id="KW-1185">Reference proteome</keyword>
<accession>A0A8J3NT60</accession>
<comment type="caution">
    <text evidence="2">The sequence shown here is derived from an EMBL/GenBank/DDBJ whole genome shotgun (WGS) entry which is preliminary data.</text>
</comment>
<gene>
    <name evidence="2" type="ORF">Cch02nite_33740</name>
</gene>
<dbReference type="Proteomes" id="UP000619293">
    <property type="component" value="Unassembled WGS sequence"/>
</dbReference>
<evidence type="ECO:0000259" key="1">
    <source>
        <dbReference type="Pfam" id="PF03551"/>
    </source>
</evidence>